<dbReference type="Pfam" id="PF00534">
    <property type="entry name" value="Glycos_transf_1"/>
    <property type="match status" value="1"/>
</dbReference>
<dbReference type="RefSeq" id="WP_323261846.1">
    <property type="nucleotide sequence ID" value="NZ_JAYGIE010000073.1"/>
</dbReference>
<gene>
    <name evidence="3" type="ORF">VB774_11950</name>
</gene>
<evidence type="ECO:0000313" key="3">
    <source>
        <dbReference type="EMBL" id="MEA5478331.1"/>
    </source>
</evidence>
<dbReference type="CDD" id="cd03825">
    <property type="entry name" value="GT4_WcaC-like"/>
    <property type="match status" value="1"/>
</dbReference>
<feature type="domain" description="Glycosyltransferase subfamily 4-like N-terminal" evidence="2">
    <location>
        <begin position="13"/>
        <end position="209"/>
    </location>
</feature>
<proteinExistence type="predicted"/>
<organism evidence="3 4">
    <name type="scientific">Pseudanabaena galeata UHCC 0370</name>
    <dbReference type="NCBI Taxonomy" id="3110310"/>
    <lineage>
        <taxon>Bacteria</taxon>
        <taxon>Bacillati</taxon>
        <taxon>Cyanobacteriota</taxon>
        <taxon>Cyanophyceae</taxon>
        <taxon>Pseudanabaenales</taxon>
        <taxon>Pseudanabaenaceae</taxon>
        <taxon>Pseudanabaena</taxon>
    </lineage>
</organism>
<dbReference type="InterPro" id="IPR001296">
    <property type="entry name" value="Glyco_trans_1"/>
</dbReference>
<dbReference type="Pfam" id="PF13439">
    <property type="entry name" value="Glyco_transf_4"/>
    <property type="match status" value="1"/>
</dbReference>
<evidence type="ECO:0000259" key="1">
    <source>
        <dbReference type="Pfam" id="PF00534"/>
    </source>
</evidence>
<sequence length="404" mass="45643">MKILHVNQSDISGGAAIAGFRLHQGLLAQGIDSRMLVGTVKTDSDRIASIPRKPRFENQLNRLTRYSGLNYINLFSSFNIPKHKFYQDADLLNFHNLHTGYFNYLAIPTLTKTKPAVFTLHDMWSFTGHCAYSYDCDRWELGCGKCPHPDTYPAIYRDSTRIEWKLKDWSYSKSNLVIVTPSNWLTEQAKKSMLKRFPIHQIPYGIDTNAYLPVDRLLCKSILDIPSNKRVLLFGADSLKDTRKGGDLLLKALQQLPQSLKAEMILLTFGNGSESITSELGMRTINLGYIDSDRLKSIAYSASDLFVFPTRADNLPLVLQESMACGTPMVSFDIGGVPDLVRHMVTGYLAKAEDVNDFCNGIVMLLEDDQLRQTMSANCRAIALAEYSLELQAKRYIELYKKIL</sequence>
<dbReference type="PANTHER" id="PTHR12526">
    <property type="entry name" value="GLYCOSYLTRANSFERASE"/>
    <property type="match status" value="1"/>
</dbReference>
<dbReference type="SUPFAM" id="SSF53756">
    <property type="entry name" value="UDP-Glycosyltransferase/glycogen phosphorylase"/>
    <property type="match status" value="1"/>
</dbReference>
<comment type="caution">
    <text evidence="3">The sequence shown here is derived from an EMBL/GenBank/DDBJ whole genome shotgun (WGS) entry which is preliminary data.</text>
</comment>
<protein>
    <submittedName>
        <fullName evidence="3">Glycosyltransferase family 4 protein</fullName>
    </submittedName>
</protein>
<feature type="domain" description="Glycosyl transferase family 1" evidence="1">
    <location>
        <begin position="226"/>
        <end position="379"/>
    </location>
</feature>
<dbReference type="EMBL" id="JAYGIE010000073">
    <property type="protein sequence ID" value="MEA5478331.1"/>
    <property type="molecule type" value="Genomic_DNA"/>
</dbReference>
<evidence type="ECO:0000259" key="2">
    <source>
        <dbReference type="Pfam" id="PF13439"/>
    </source>
</evidence>
<reference evidence="3 4" key="1">
    <citation type="submission" date="2023-12" db="EMBL/GenBank/DDBJ databases">
        <title>Baltic Sea Cyanobacteria.</title>
        <authorList>
            <person name="Delbaje E."/>
            <person name="Fewer D.P."/>
            <person name="Shishido T.K."/>
        </authorList>
    </citation>
    <scope>NUCLEOTIDE SEQUENCE [LARGE SCALE GENOMIC DNA]</scope>
    <source>
        <strain evidence="3 4">UHCC 0370</strain>
    </source>
</reference>
<name>A0ABU5TJ78_9CYAN</name>
<keyword evidence="4" id="KW-1185">Reference proteome</keyword>
<accession>A0ABU5TJ78</accession>
<dbReference type="Proteomes" id="UP001301388">
    <property type="component" value="Unassembled WGS sequence"/>
</dbReference>
<evidence type="ECO:0000313" key="4">
    <source>
        <dbReference type="Proteomes" id="UP001301388"/>
    </source>
</evidence>
<dbReference type="InterPro" id="IPR028098">
    <property type="entry name" value="Glyco_trans_4-like_N"/>
</dbReference>
<dbReference type="Gene3D" id="3.40.50.2000">
    <property type="entry name" value="Glycogen Phosphorylase B"/>
    <property type="match status" value="2"/>
</dbReference>